<evidence type="ECO:0008006" key="9">
    <source>
        <dbReference type="Google" id="ProtNLM"/>
    </source>
</evidence>
<dbReference type="EMBL" id="AMQN01001384">
    <property type="status" value="NOT_ANNOTATED_CDS"/>
    <property type="molecule type" value="Genomic_DNA"/>
</dbReference>
<evidence type="ECO:0000313" key="8">
    <source>
        <dbReference type="Proteomes" id="UP000014760"/>
    </source>
</evidence>
<dbReference type="Proteomes" id="UP000014760">
    <property type="component" value="Unassembled WGS sequence"/>
</dbReference>
<dbReference type="STRING" id="283909.R7UER1"/>
<feature type="compositionally biased region" description="Low complexity" evidence="5">
    <location>
        <begin position="19"/>
        <end position="32"/>
    </location>
</feature>
<feature type="compositionally biased region" description="Low complexity" evidence="5">
    <location>
        <begin position="143"/>
        <end position="156"/>
    </location>
</feature>
<dbReference type="HOGENOM" id="CLU_624450_0_0_1"/>
<evidence type="ECO:0000256" key="3">
    <source>
        <dbReference type="ARBA" id="ARBA00023163"/>
    </source>
</evidence>
<feature type="compositionally biased region" description="Acidic residues" evidence="5">
    <location>
        <begin position="427"/>
        <end position="439"/>
    </location>
</feature>
<feature type="region of interest" description="Disordered" evidence="5">
    <location>
        <begin position="62"/>
        <end position="111"/>
    </location>
</feature>
<dbReference type="OrthoDB" id="10069705at2759"/>
<protein>
    <recommendedName>
        <fullName evidence="9">Transcription cofactor vestigial-like protein 2</fullName>
    </recommendedName>
</protein>
<dbReference type="GO" id="GO:0005634">
    <property type="term" value="C:nucleus"/>
    <property type="evidence" value="ECO:0007669"/>
    <property type="project" value="UniProtKB-SubCell"/>
</dbReference>
<dbReference type="OMA" id="HESSWSD"/>
<dbReference type="PANTHER" id="PTHR15950:SF15">
    <property type="entry name" value="PROTEIN VESTIGIAL"/>
    <property type="match status" value="1"/>
</dbReference>
<gene>
    <name evidence="6" type="ORF">CAPTEDRAFT_225821</name>
</gene>
<dbReference type="EnsemblMetazoa" id="CapteT225821">
    <property type="protein sequence ID" value="CapteP225821"/>
    <property type="gene ID" value="CapteG225821"/>
</dbReference>
<reference evidence="8" key="1">
    <citation type="submission" date="2012-12" db="EMBL/GenBank/DDBJ databases">
        <authorList>
            <person name="Hellsten U."/>
            <person name="Grimwood J."/>
            <person name="Chapman J.A."/>
            <person name="Shapiro H."/>
            <person name="Aerts A."/>
            <person name="Otillar R.P."/>
            <person name="Terry A.Y."/>
            <person name="Boore J.L."/>
            <person name="Simakov O."/>
            <person name="Marletaz F."/>
            <person name="Cho S.-J."/>
            <person name="Edsinger-Gonzales E."/>
            <person name="Havlak P."/>
            <person name="Kuo D.-H."/>
            <person name="Larsson T."/>
            <person name="Lv J."/>
            <person name="Arendt D."/>
            <person name="Savage R."/>
            <person name="Osoegawa K."/>
            <person name="de Jong P."/>
            <person name="Lindberg D.R."/>
            <person name="Seaver E.C."/>
            <person name="Weisblat D.A."/>
            <person name="Putnam N.H."/>
            <person name="Grigoriev I.V."/>
            <person name="Rokhsar D.S."/>
        </authorList>
    </citation>
    <scope>NUCLEOTIDE SEQUENCE</scope>
    <source>
        <strain evidence="8">I ESC-2004</strain>
    </source>
</reference>
<dbReference type="Pfam" id="PF07545">
    <property type="entry name" value="Vg_Tdu"/>
    <property type="match status" value="1"/>
</dbReference>
<proteinExistence type="predicted"/>
<feature type="region of interest" description="Disordered" evidence="5">
    <location>
        <begin position="143"/>
        <end position="164"/>
    </location>
</feature>
<evidence type="ECO:0000313" key="7">
    <source>
        <dbReference type="EnsemblMetazoa" id="CapteP225821"/>
    </source>
</evidence>
<name>R7UER1_CAPTE</name>
<dbReference type="GO" id="GO:0006355">
    <property type="term" value="P:regulation of DNA-templated transcription"/>
    <property type="evidence" value="ECO:0007669"/>
    <property type="project" value="InterPro"/>
</dbReference>
<dbReference type="AlphaFoldDB" id="R7UER1"/>
<keyword evidence="4" id="KW-0539">Nucleus</keyword>
<dbReference type="InterPro" id="IPR011520">
    <property type="entry name" value="Vg_fam"/>
</dbReference>
<keyword evidence="2" id="KW-0805">Transcription regulation</keyword>
<feature type="region of interest" description="Disordered" evidence="5">
    <location>
        <begin position="407"/>
        <end position="439"/>
    </location>
</feature>
<sequence length="439" mass="47278">MSCVELMYPYASYLSSYGSSRPNASSSSSSMSTAGGVSMQQQLKRLGFSKFCDGDNGATYGVRPGAFPGQQPPTQPLRGAVSPLTTPLPLKEEIGDPDAGSSEGPPQPINTQYLSSTCVLLTYVPGETAENVDEHFSRALSCSTKSSSASSTSTSSNRWIPKEASPMTSRNFPASFWNSHYQAPPSVPSASSSYFNGHMHPQPGDLASFDPYMTSTLHLQPDPWRYSTLAACSGSQATGSYPSHHAGTLQDYASYQSSLHASSRFNACYGSLIPSSRPSGDTLSKHSVPDSGWASCGRYTGHEALSHHPHEPLHSSSLSVPVYLALPELRAAPGSKIVAARETMKNRRPPVAVFSPIESRRNGPPLYLRCSCLHLSPLRDVDFDSQQLSSPNCIKFASIFDELKSPLPDDQQLSPEIGGVVRSLEGDREDLQDDLDSRM</sequence>
<evidence type="ECO:0000256" key="5">
    <source>
        <dbReference type="SAM" id="MobiDB-lite"/>
    </source>
</evidence>
<feature type="region of interest" description="Disordered" evidence="5">
    <location>
        <begin position="19"/>
        <end position="38"/>
    </location>
</feature>
<organism evidence="6">
    <name type="scientific">Capitella teleta</name>
    <name type="common">Polychaete worm</name>
    <dbReference type="NCBI Taxonomy" id="283909"/>
    <lineage>
        <taxon>Eukaryota</taxon>
        <taxon>Metazoa</taxon>
        <taxon>Spiralia</taxon>
        <taxon>Lophotrochozoa</taxon>
        <taxon>Annelida</taxon>
        <taxon>Polychaeta</taxon>
        <taxon>Sedentaria</taxon>
        <taxon>Scolecida</taxon>
        <taxon>Capitellidae</taxon>
        <taxon>Capitella</taxon>
    </lineage>
</organism>
<reference evidence="7" key="3">
    <citation type="submission" date="2015-06" db="UniProtKB">
        <authorList>
            <consortium name="EnsemblMetazoa"/>
        </authorList>
    </citation>
    <scope>IDENTIFICATION</scope>
</reference>
<accession>R7UER1</accession>
<evidence type="ECO:0000256" key="2">
    <source>
        <dbReference type="ARBA" id="ARBA00023015"/>
    </source>
</evidence>
<dbReference type="PANTHER" id="PTHR15950">
    <property type="entry name" value="TRANSCRIPTION COFACTOR VESTIGIAL-LIKE PROTEIN"/>
    <property type="match status" value="1"/>
</dbReference>
<keyword evidence="8" id="KW-1185">Reference proteome</keyword>
<comment type="subcellular location">
    <subcellularLocation>
        <location evidence="1">Nucleus</location>
    </subcellularLocation>
</comment>
<dbReference type="EMBL" id="KB302197">
    <property type="protein sequence ID" value="ELU04566.1"/>
    <property type="molecule type" value="Genomic_DNA"/>
</dbReference>
<evidence type="ECO:0000313" key="6">
    <source>
        <dbReference type="EMBL" id="ELU04566.1"/>
    </source>
</evidence>
<keyword evidence="3" id="KW-0804">Transcription</keyword>
<evidence type="ECO:0000256" key="4">
    <source>
        <dbReference type="ARBA" id="ARBA00023242"/>
    </source>
</evidence>
<evidence type="ECO:0000256" key="1">
    <source>
        <dbReference type="ARBA" id="ARBA00004123"/>
    </source>
</evidence>
<reference evidence="6 8" key="2">
    <citation type="journal article" date="2013" name="Nature">
        <title>Insights into bilaterian evolution from three spiralian genomes.</title>
        <authorList>
            <person name="Simakov O."/>
            <person name="Marletaz F."/>
            <person name="Cho S.J."/>
            <person name="Edsinger-Gonzales E."/>
            <person name="Havlak P."/>
            <person name="Hellsten U."/>
            <person name="Kuo D.H."/>
            <person name="Larsson T."/>
            <person name="Lv J."/>
            <person name="Arendt D."/>
            <person name="Savage R."/>
            <person name="Osoegawa K."/>
            <person name="de Jong P."/>
            <person name="Grimwood J."/>
            <person name="Chapman J.A."/>
            <person name="Shapiro H."/>
            <person name="Aerts A."/>
            <person name="Otillar R.P."/>
            <person name="Terry A.Y."/>
            <person name="Boore J.L."/>
            <person name="Grigoriev I.V."/>
            <person name="Lindberg D.R."/>
            <person name="Seaver E.C."/>
            <person name="Weisblat D.A."/>
            <person name="Putnam N.H."/>
            <person name="Rokhsar D.S."/>
        </authorList>
    </citation>
    <scope>NUCLEOTIDE SEQUENCE</scope>
    <source>
        <strain evidence="6 8">I ESC-2004</strain>
    </source>
</reference>